<proteinExistence type="inferred from homology"/>
<evidence type="ECO:0000256" key="8">
    <source>
        <dbReference type="ARBA" id="ARBA00022840"/>
    </source>
</evidence>
<evidence type="ECO:0000256" key="7">
    <source>
        <dbReference type="ARBA" id="ARBA00022777"/>
    </source>
</evidence>
<feature type="region of interest" description="Disordered" evidence="10">
    <location>
        <begin position="57"/>
        <end position="87"/>
    </location>
</feature>
<evidence type="ECO:0000313" key="12">
    <source>
        <dbReference type="EMBL" id="TFJ81954.1"/>
    </source>
</evidence>
<feature type="domain" description="Ribose-phosphate pyrophosphokinase N-terminal" evidence="11">
    <location>
        <begin position="113"/>
        <end position="154"/>
    </location>
</feature>
<keyword evidence="13" id="KW-1185">Reference proteome</keyword>
<keyword evidence="4" id="KW-0808">Transferase</keyword>
<feature type="compositionally biased region" description="Gly residues" evidence="10">
    <location>
        <begin position="287"/>
        <end position="301"/>
    </location>
</feature>
<dbReference type="Pfam" id="PF13793">
    <property type="entry name" value="Pribosyltran_N"/>
    <property type="match status" value="1"/>
</dbReference>
<dbReference type="GO" id="GO:0002189">
    <property type="term" value="C:ribose phosphate diphosphokinase complex"/>
    <property type="evidence" value="ECO:0007669"/>
    <property type="project" value="TreeGrafter"/>
</dbReference>
<dbReference type="AlphaFoldDB" id="A0A4D9CTQ5"/>
<dbReference type="Pfam" id="PF14572">
    <property type="entry name" value="Pribosyl_synth"/>
    <property type="match status" value="1"/>
</dbReference>
<dbReference type="GO" id="GO:0016301">
    <property type="term" value="F:kinase activity"/>
    <property type="evidence" value="ECO:0007669"/>
    <property type="project" value="UniProtKB-KW"/>
</dbReference>
<feature type="region of interest" description="Disordered" evidence="10">
    <location>
        <begin position="248"/>
        <end position="341"/>
    </location>
</feature>
<dbReference type="OrthoDB" id="413572at2759"/>
<evidence type="ECO:0000256" key="10">
    <source>
        <dbReference type="SAM" id="MobiDB-lite"/>
    </source>
</evidence>
<accession>A0A4D9CTQ5</accession>
<dbReference type="GO" id="GO:0000287">
    <property type="term" value="F:magnesium ion binding"/>
    <property type="evidence" value="ECO:0007669"/>
    <property type="project" value="InterPro"/>
</dbReference>
<dbReference type="Gene3D" id="3.40.50.2020">
    <property type="match status" value="2"/>
</dbReference>
<dbReference type="GO" id="GO:0006164">
    <property type="term" value="P:purine nucleotide biosynthetic process"/>
    <property type="evidence" value="ECO:0007669"/>
    <property type="project" value="TreeGrafter"/>
</dbReference>
<organism evidence="12 13">
    <name type="scientific">Nannochloropsis salina CCMP1776</name>
    <dbReference type="NCBI Taxonomy" id="1027361"/>
    <lineage>
        <taxon>Eukaryota</taxon>
        <taxon>Sar</taxon>
        <taxon>Stramenopiles</taxon>
        <taxon>Ochrophyta</taxon>
        <taxon>Eustigmatophyceae</taxon>
        <taxon>Eustigmatales</taxon>
        <taxon>Monodopsidaceae</taxon>
        <taxon>Microchloropsis</taxon>
        <taxon>Microchloropsis salina</taxon>
    </lineage>
</organism>
<name>A0A4D9CTQ5_9STRA</name>
<evidence type="ECO:0000256" key="6">
    <source>
        <dbReference type="ARBA" id="ARBA00022741"/>
    </source>
</evidence>
<evidence type="ECO:0000256" key="9">
    <source>
        <dbReference type="ARBA" id="ARBA00049535"/>
    </source>
</evidence>
<comment type="similarity">
    <text evidence="2">Belongs to the ribose-phosphate pyrophosphokinase family.</text>
</comment>
<evidence type="ECO:0000256" key="5">
    <source>
        <dbReference type="ARBA" id="ARBA00022727"/>
    </source>
</evidence>
<dbReference type="EC" id="2.7.6.1" evidence="3"/>
<dbReference type="CDD" id="cd06223">
    <property type="entry name" value="PRTases_typeI"/>
    <property type="match status" value="1"/>
</dbReference>
<dbReference type="InterPro" id="IPR029057">
    <property type="entry name" value="PRTase-like"/>
</dbReference>
<comment type="catalytic activity">
    <reaction evidence="9">
        <text>D-ribose 5-phosphate + ATP = 5-phospho-alpha-D-ribose 1-diphosphate + AMP + H(+)</text>
        <dbReference type="Rhea" id="RHEA:15609"/>
        <dbReference type="ChEBI" id="CHEBI:15378"/>
        <dbReference type="ChEBI" id="CHEBI:30616"/>
        <dbReference type="ChEBI" id="CHEBI:58017"/>
        <dbReference type="ChEBI" id="CHEBI:78346"/>
        <dbReference type="ChEBI" id="CHEBI:456215"/>
        <dbReference type="EC" id="2.7.6.1"/>
    </reaction>
</comment>
<dbReference type="GO" id="GO:0006015">
    <property type="term" value="P:5-phosphoribose 1-diphosphate biosynthetic process"/>
    <property type="evidence" value="ECO:0007669"/>
    <property type="project" value="TreeGrafter"/>
</dbReference>
<comment type="pathway">
    <text evidence="1">Metabolic intermediate biosynthesis; 5-phospho-alpha-D-ribose 1-diphosphate biosynthesis; 5-phospho-alpha-D-ribose 1-diphosphate from D-ribose 5-phosphate (route I): step 1/1.</text>
</comment>
<dbReference type="InterPro" id="IPR005946">
    <property type="entry name" value="Rib-P_diPkinase"/>
</dbReference>
<keyword evidence="8" id="KW-0067">ATP-binding</keyword>
<keyword evidence="7" id="KW-0418">Kinase</keyword>
<dbReference type="SMART" id="SM01400">
    <property type="entry name" value="Pribosyltran_N"/>
    <property type="match status" value="1"/>
</dbReference>
<gene>
    <name evidence="12" type="ORF">NSK_006622</name>
</gene>
<comment type="caution">
    <text evidence="12">The sequence shown here is derived from an EMBL/GenBank/DDBJ whole genome shotgun (WGS) entry which is preliminary data.</text>
</comment>
<dbReference type="GO" id="GO:0005737">
    <property type="term" value="C:cytoplasm"/>
    <property type="evidence" value="ECO:0007669"/>
    <property type="project" value="TreeGrafter"/>
</dbReference>
<evidence type="ECO:0000259" key="11">
    <source>
        <dbReference type="Pfam" id="PF13793"/>
    </source>
</evidence>
<dbReference type="SUPFAM" id="SSF53271">
    <property type="entry name" value="PRTase-like"/>
    <property type="match status" value="1"/>
</dbReference>
<sequence length="341" mass="36675">MYRYVFRQPIFALGVLGASIVNVGDTSENSKHPHRPLTSERRSSPLFPLRRTALMKGAEAATADGSQPVDEYGDHHGAGQDGGDNASFWWQQRPRLRHECTQEGKFVKGCHELKIFSGRSHPGLAEEVGKILGVAPGKAVVGAFADGETQIQVEGGREGGREGGKGQGTNTLVRVAQVCKASGAKDVYIFASHGLFTQDALRKIEECAEIKQVVTTNTIPLPDWYAGKKVIQLSVASGGLYIAHGEENGEERGKREEGKRTSFLHGRERRGERAEEDMTTNHAVDALGGGKSGECGEGAGRWGEETRQGVTGMAGIPWKGKGVAGKEVETPARKHARAQPN</sequence>
<dbReference type="Proteomes" id="UP000355283">
    <property type="component" value="Unassembled WGS sequence"/>
</dbReference>
<dbReference type="GO" id="GO:0004749">
    <property type="term" value="F:ribose phosphate diphosphokinase activity"/>
    <property type="evidence" value="ECO:0007669"/>
    <property type="project" value="UniProtKB-EC"/>
</dbReference>
<evidence type="ECO:0000256" key="3">
    <source>
        <dbReference type="ARBA" id="ARBA00013247"/>
    </source>
</evidence>
<reference evidence="12 13" key="1">
    <citation type="submission" date="2019-01" db="EMBL/GenBank/DDBJ databases">
        <title>Nuclear Genome Assembly of the Microalgal Biofuel strain Nannochloropsis salina CCMP1776.</title>
        <authorList>
            <person name="Hovde B."/>
        </authorList>
    </citation>
    <scope>NUCLEOTIDE SEQUENCE [LARGE SCALE GENOMIC DNA]</scope>
    <source>
        <strain evidence="12 13">CCMP1776</strain>
    </source>
</reference>
<evidence type="ECO:0000256" key="2">
    <source>
        <dbReference type="ARBA" id="ARBA00006478"/>
    </source>
</evidence>
<evidence type="ECO:0000256" key="1">
    <source>
        <dbReference type="ARBA" id="ARBA00004996"/>
    </source>
</evidence>
<dbReference type="PANTHER" id="PTHR10210:SF32">
    <property type="entry name" value="RIBOSE-PHOSPHATE PYROPHOSPHOKINASE 2"/>
    <property type="match status" value="1"/>
</dbReference>
<feature type="compositionally biased region" description="Basic and acidic residues" evidence="10">
    <location>
        <begin position="248"/>
        <end position="273"/>
    </location>
</feature>
<evidence type="ECO:0000313" key="13">
    <source>
        <dbReference type="Proteomes" id="UP000355283"/>
    </source>
</evidence>
<evidence type="ECO:0000256" key="4">
    <source>
        <dbReference type="ARBA" id="ARBA00022679"/>
    </source>
</evidence>
<keyword evidence="5" id="KW-0545">Nucleotide biosynthesis</keyword>
<dbReference type="PANTHER" id="PTHR10210">
    <property type="entry name" value="RIBOSE-PHOSPHATE DIPHOSPHOKINASE FAMILY MEMBER"/>
    <property type="match status" value="1"/>
</dbReference>
<dbReference type="InterPro" id="IPR000836">
    <property type="entry name" value="PRTase_dom"/>
</dbReference>
<dbReference type="EMBL" id="SDOX01000121">
    <property type="protein sequence ID" value="TFJ81954.1"/>
    <property type="molecule type" value="Genomic_DNA"/>
</dbReference>
<dbReference type="InterPro" id="IPR029099">
    <property type="entry name" value="Pribosyltran_N"/>
</dbReference>
<dbReference type="GO" id="GO:0005524">
    <property type="term" value="F:ATP binding"/>
    <property type="evidence" value="ECO:0007669"/>
    <property type="project" value="UniProtKB-KW"/>
</dbReference>
<keyword evidence="6" id="KW-0547">Nucleotide-binding</keyword>
<protein>
    <recommendedName>
        <fullName evidence="3">ribose-phosphate diphosphokinase</fullName>
        <ecNumber evidence="3">2.7.6.1</ecNumber>
    </recommendedName>
</protein>